<reference evidence="1" key="2">
    <citation type="journal article" date="2015" name="Data Brief">
        <title>Shoot transcriptome of the giant reed, Arundo donax.</title>
        <authorList>
            <person name="Barrero R.A."/>
            <person name="Guerrero F.D."/>
            <person name="Moolhuijzen P."/>
            <person name="Goolsby J.A."/>
            <person name="Tidwell J."/>
            <person name="Bellgard S.E."/>
            <person name="Bellgard M.I."/>
        </authorList>
    </citation>
    <scope>NUCLEOTIDE SEQUENCE</scope>
    <source>
        <tissue evidence="1">Shoot tissue taken approximately 20 cm above the soil surface</tissue>
    </source>
</reference>
<protein>
    <submittedName>
        <fullName evidence="1">Uncharacterized protein</fullName>
    </submittedName>
</protein>
<name>A0A0A9DM64_ARUDO</name>
<dbReference type="EMBL" id="GBRH01211150">
    <property type="protein sequence ID" value="JAD86745.1"/>
    <property type="molecule type" value="Transcribed_RNA"/>
</dbReference>
<accession>A0A0A9DM64</accession>
<dbReference type="AlphaFoldDB" id="A0A0A9DM64"/>
<evidence type="ECO:0000313" key="1">
    <source>
        <dbReference type="EMBL" id="JAD86745.1"/>
    </source>
</evidence>
<proteinExistence type="predicted"/>
<organism evidence="1">
    <name type="scientific">Arundo donax</name>
    <name type="common">Giant reed</name>
    <name type="synonym">Donax arundinaceus</name>
    <dbReference type="NCBI Taxonomy" id="35708"/>
    <lineage>
        <taxon>Eukaryota</taxon>
        <taxon>Viridiplantae</taxon>
        <taxon>Streptophyta</taxon>
        <taxon>Embryophyta</taxon>
        <taxon>Tracheophyta</taxon>
        <taxon>Spermatophyta</taxon>
        <taxon>Magnoliopsida</taxon>
        <taxon>Liliopsida</taxon>
        <taxon>Poales</taxon>
        <taxon>Poaceae</taxon>
        <taxon>PACMAD clade</taxon>
        <taxon>Arundinoideae</taxon>
        <taxon>Arundineae</taxon>
        <taxon>Arundo</taxon>
    </lineage>
</organism>
<reference evidence="1" key="1">
    <citation type="submission" date="2014-09" db="EMBL/GenBank/DDBJ databases">
        <authorList>
            <person name="Magalhaes I.L.F."/>
            <person name="Oliveira U."/>
            <person name="Santos F.R."/>
            <person name="Vidigal T.H.D.A."/>
            <person name="Brescovit A.D."/>
            <person name="Santos A.J."/>
        </authorList>
    </citation>
    <scope>NUCLEOTIDE SEQUENCE</scope>
    <source>
        <tissue evidence="1">Shoot tissue taken approximately 20 cm above the soil surface</tissue>
    </source>
</reference>
<sequence>MELDPSAETPTSGTGKFFSHAAEANIWSPWRIGTQQFLYYLPQREVFSLHSACQFFSYDNGSISCTVLSPQAVASNKQQNHQLCQAAQPKFKREDGSWTESITTSSSVPETTTQNSYSIESIQVNNNEDELIPVPGSRKCISPAPVHLRGFVPYKKCTAESEMLQSQVPDEEEDGEMTRLCL</sequence>